<feature type="domain" description="Tudor" evidence="2">
    <location>
        <begin position="146"/>
        <end position="208"/>
    </location>
</feature>
<dbReference type="InterPro" id="IPR002999">
    <property type="entry name" value="Tudor"/>
</dbReference>
<dbReference type="Pfam" id="PF00567">
    <property type="entry name" value="TUDOR"/>
    <property type="match status" value="1"/>
</dbReference>
<reference evidence="3" key="1">
    <citation type="journal article" date="2010" name="Science">
        <title>Plasticity of animal genome architecture unmasked by rapid evolution of a pelagic tunicate.</title>
        <authorList>
            <person name="Denoeud F."/>
            <person name="Henriet S."/>
            <person name="Mungpakdee S."/>
            <person name="Aury J.M."/>
            <person name="Da Silva C."/>
            <person name="Brinkmann H."/>
            <person name="Mikhaleva J."/>
            <person name="Olsen L.C."/>
            <person name="Jubin C."/>
            <person name="Canestro C."/>
            <person name="Bouquet J.M."/>
            <person name="Danks G."/>
            <person name="Poulain J."/>
            <person name="Campsteijn C."/>
            <person name="Adamski M."/>
            <person name="Cross I."/>
            <person name="Yadetie F."/>
            <person name="Muffato M."/>
            <person name="Louis A."/>
            <person name="Butcher S."/>
            <person name="Tsagkogeorga G."/>
            <person name="Konrad A."/>
            <person name="Singh S."/>
            <person name="Jensen M.F."/>
            <person name="Cong E.H."/>
            <person name="Eikeseth-Otteraa H."/>
            <person name="Noel B."/>
            <person name="Anthouard V."/>
            <person name="Porcel B.M."/>
            <person name="Kachouri-Lafond R."/>
            <person name="Nishino A."/>
            <person name="Ugolini M."/>
            <person name="Chourrout P."/>
            <person name="Nishida H."/>
            <person name="Aasland R."/>
            <person name="Huzurbazar S."/>
            <person name="Westhof E."/>
            <person name="Delsuc F."/>
            <person name="Lehrach H."/>
            <person name="Reinhardt R."/>
            <person name="Weissenbach J."/>
            <person name="Roy S.W."/>
            <person name="Artiguenave F."/>
            <person name="Postlethwait J.H."/>
            <person name="Manak J.R."/>
            <person name="Thompson E.M."/>
            <person name="Jaillon O."/>
            <person name="Du Pasquier L."/>
            <person name="Boudinot P."/>
            <person name="Liberles D.A."/>
            <person name="Volff J.N."/>
            <person name="Philippe H."/>
            <person name="Lenhard B."/>
            <person name="Roest Crollius H."/>
            <person name="Wincker P."/>
            <person name="Chourrout D."/>
        </authorList>
    </citation>
    <scope>NUCLEOTIDE SEQUENCE [LARGE SCALE GENOMIC DNA]</scope>
</reference>
<evidence type="ECO:0000313" key="4">
    <source>
        <dbReference type="Proteomes" id="UP000001307"/>
    </source>
</evidence>
<evidence type="ECO:0000313" key="3">
    <source>
        <dbReference type="EMBL" id="CBY22932.1"/>
    </source>
</evidence>
<organism evidence="3">
    <name type="scientific">Oikopleura dioica</name>
    <name type="common">Tunicate</name>
    <dbReference type="NCBI Taxonomy" id="34765"/>
    <lineage>
        <taxon>Eukaryota</taxon>
        <taxon>Metazoa</taxon>
        <taxon>Chordata</taxon>
        <taxon>Tunicata</taxon>
        <taxon>Appendicularia</taxon>
        <taxon>Copelata</taxon>
        <taxon>Oikopleuridae</taxon>
        <taxon>Oikopleura</taxon>
    </lineage>
</organism>
<evidence type="ECO:0000259" key="2">
    <source>
        <dbReference type="Pfam" id="PF00567"/>
    </source>
</evidence>
<keyword evidence="4" id="KW-1185">Reference proteome</keyword>
<dbReference type="InParanoid" id="E4X0P8"/>
<dbReference type="OrthoDB" id="9989103at2759"/>
<dbReference type="EMBL" id="FN653020">
    <property type="protein sequence ID" value="CBY22932.1"/>
    <property type="molecule type" value="Genomic_DNA"/>
</dbReference>
<dbReference type="Proteomes" id="UP000001307">
    <property type="component" value="Unassembled WGS sequence"/>
</dbReference>
<name>E4X0P8_OIKDI</name>
<dbReference type="Gene3D" id="2.30.30.140">
    <property type="match status" value="1"/>
</dbReference>
<evidence type="ECO:0000256" key="1">
    <source>
        <dbReference type="SAM" id="MobiDB-lite"/>
    </source>
</evidence>
<sequence length="763" mass="87870">MGNKKLELRALKLDESDLNSLFLLEVSDGLWSFTTDALDEQREKFGRALNYWVEKNPDSTKADLRPFQPLLCFHSENWNRVLYLNKEASKHRVFFVDLGLSDLIDLESAESHFRIIEPEFWNNRPAQVIMTPQLYEVTPEQMYDLQGPLKVLSKFEKQYYRSQVVDTEGDVPKVLFVDFGNTDDLLERHYELPEGLLNFAPLALKTKLLDSPVEFETLHEGDNITLTYLQVSQDHVFTALLTKYPSKPIPSINIEEPILSPAASSTILTTSPQPPQKKENANESLESNMEAKRIFEQHLRVMKESIPRRLTHIKDSFELTIMSKNEEKEYTFIEGFLEDDAETLLQLSNSISPTESIDEAVIDDLVVVHSKHFDARPVRGRIVGVTLDTISVHLIDYGMIELHQLSHVYKYQPLLDEEYQHAFAVKAAVWSSVKFGLTETLTFRMSTIDSYSNRPVEDYRDINGLPLLYIEDSVSPVKETPTRETCLELQSALELKIDLTDNDELQKHQDNTQFSTYTISGRKIVLQSAFKCGKRYECMFLNVRDNAIPNSEKFSVHGKKEYLISLCLKEHWEDLNSLIKEGMDSSLKIPLSEVSIGTDMDVIVKDNSYAIGGDDGWRRARVLHVPGEKPRNYGRVLPVDRFFVREVDTEKSLILRSTRIFPTPENLACLDTSLPKKMVLRTDSIEKYRAGSAYTVKIIRRRKDNLYVCEVDENIPIEEVKKINYDEEFEANVADLQRAFTERNKEKFKKAFSVIENLANEVF</sequence>
<accession>E4X0P8</accession>
<dbReference type="AlphaFoldDB" id="E4X0P8"/>
<protein>
    <recommendedName>
        <fullName evidence="2">Tudor domain-containing protein</fullName>
    </recommendedName>
</protein>
<feature type="region of interest" description="Disordered" evidence="1">
    <location>
        <begin position="265"/>
        <end position="285"/>
    </location>
</feature>
<proteinExistence type="predicted"/>
<dbReference type="SUPFAM" id="SSF63748">
    <property type="entry name" value="Tudor/PWWP/MBT"/>
    <property type="match status" value="2"/>
</dbReference>
<gene>
    <name evidence="3" type="ORF">GSOID_T00014854001</name>
</gene>